<feature type="compositionally biased region" description="Gly residues" evidence="1">
    <location>
        <begin position="7"/>
        <end position="18"/>
    </location>
</feature>
<organism evidence="2 3">
    <name type="scientific">Pelomonas margarita</name>
    <dbReference type="NCBI Taxonomy" id="3299031"/>
    <lineage>
        <taxon>Bacteria</taxon>
        <taxon>Pseudomonadati</taxon>
        <taxon>Pseudomonadota</taxon>
        <taxon>Betaproteobacteria</taxon>
        <taxon>Burkholderiales</taxon>
        <taxon>Sphaerotilaceae</taxon>
        <taxon>Roseateles</taxon>
    </lineage>
</organism>
<feature type="region of interest" description="Disordered" evidence="1">
    <location>
        <begin position="6"/>
        <end position="43"/>
    </location>
</feature>
<reference evidence="2 3" key="1">
    <citation type="submission" date="2024-08" db="EMBL/GenBank/DDBJ databases">
        <authorList>
            <person name="Lu H."/>
        </authorList>
    </citation>
    <scope>NUCLEOTIDE SEQUENCE [LARGE SCALE GENOMIC DNA]</scope>
    <source>
        <strain evidence="2 3">LKC17W</strain>
    </source>
</reference>
<evidence type="ECO:0008006" key="4">
    <source>
        <dbReference type="Google" id="ProtNLM"/>
    </source>
</evidence>
<evidence type="ECO:0000313" key="3">
    <source>
        <dbReference type="Proteomes" id="UP001606301"/>
    </source>
</evidence>
<protein>
    <recommendedName>
        <fullName evidence="4">Lipoprotein</fullName>
    </recommendedName>
</protein>
<dbReference type="Proteomes" id="UP001606301">
    <property type="component" value="Unassembled WGS sequence"/>
</dbReference>
<comment type="caution">
    <text evidence="2">The sequence shown here is derived from an EMBL/GenBank/DDBJ whole genome shotgun (WGS) entry which is preliminary data.</text>
</comment>
<dbReference type="EMBL" id="JBIGHW010000016">
    <property type="protein sequence ID" value="MFG6443169.1"/>
    <property type="molecule type" value="Genomic_DNA"/>
</dbReference>
<keyword evidence="3" id="KW-1185">Reference proteome</keyword>
<evidence type="ECO:0000313" key="2">
    <source>
        <dbReference type="EMBL" id="MFG6443169.1"/>
    </source>
</evidence>
<name>A0ABW7FPA0_9BURK</name>
<proteinExistence type="predicted"/>
<gene>
    <name evidence="2" type="ORF">ACG0Z3_20965</name>
</gene>
<sequence>MALAMAGCGGGGGGGSDGPGTAPTPPPSTGTSPGAGSNPGATGATLKFNASNAGRVAGYPLWATEGLMRLGNALSDDVVATMQRKKVADSGSCQGGTGTWNRTFQDNDGSGAVSAGDVITMQFAGCHREPLARMVDGTASVKINSVDGSGGFVAVVTVALPGMGVSATVGDKTTDFRMSGTMRLAWSPSDTRTTLTLGDGASDEVLFDIPWMSIAGDRVSAFKMEKRQHWDEARSYLDLRMRYASPELGGSFDVSTPVGISSWLDTLPEARPGQGWLLMQGAAKDEVRIDVISTGGTSPEIGVKVDFGGDGVLDMSGDARWTDAGLISGYFFADYTAGGRGNTYALDPNELSLRAPFRASTTVAVQDTLRLQFTRPPVGSTGWTWRLMDKGPLPGGTGTPQEVPVTVQTLGALVLIKPAQPLRYSRQYELLLDTGAPSAQGQLLRATTGGTLDLYKGVVGGFQTLDYLNPRPAFYKLPQYLSATQNTRVGTFAQPAGAPAVTYRWTQVSGQPVVIAAPTAAETDIALGAGAAGIGSATLRLTMALADGTSESADIVIRTVHDTALAWSSLIHVKPTNFTLPEQFIWGGPAVGQLQVARSSVDSLTLQYSDRAGPASQYPDWSLRLRSADGSALRPGQYTNAWSPAAAGKPDGVPLLEFDMRQIGFMPWGSDFTVRELETDASGTVTKLALDFVVRGVGDYTPITGSVRLNSVLPLVP</sequence>
<feature type="compositionally biased region" description="Low complexity" evidence="1">
    <location>
        <begin position="29"/>
        <end position="41"/>
    </location>
</feature>
<dbReference type="RefSeq" id="WP_394401373.1">
    <property type="nucleotide sequence ID" value="NZ_JBIGHW010000016.1"/>
</dbReference>
<accession>A0ABW7FPA0</accession>
<evidence type="ECO:0000256" key="1">
    <source>
        <dbReference type="SAM" id="MobiDB-lite"/>
    </source>
</evidence>